<keyword evidence="1" id="KW-0472">Membrane</keyword>
<keyword evidence="1" id="KW-1133">Transmembrane helix</keyword>
<keyword evidence="3" id="KW-1185">Reference proteome</keyword>
<sequence>MAEARDYEAIAGTMCCRWKHKFLAGAAIYLLTYMVWLCLSRMTPSKWMNFLMSTIAFSGFTVNPAIYLIVNNTLRKRVLNTVIRKRHVIVTPTKRNPENKSMYKISTPL</sequence>
<comment type="caution">
    <text evidence="2">The sequence shown here is derived from an EMBL/GenBank/DDBJ whole genome shotgun (WGS) entry which is preliminary data.</text>
</comment>
<accession>A0AA36H1E2</accession>
<dbReference type="EMBL" id="CATQJL010000305">
    <property type="protein sequence ID" value="CAJ0602266.1"/>
    <property type="molecule type" value="Genomic_DNA"/>
</dbReference>
<organism evidence="2 3">
    <name type="scientific">Cylicocyclus nassatus</name>
    <name type="common">Nematode worm</name>
    <dbReference type="NCBI Taxonomy" id="53992"/>
    <lineage>
        <taxon>Eukaryota</taxon>
        <taxon>Metazoa</taxon>
        <taxon>Ecdysozoa</taxon>
        <taxon>Nematoda</taxon>
        <taxon>Chromadorea</taxon>
        <taxon>Rhabditida</taxon>
        <taxon>Rhabditina</taxon>
        <taxon>Rhabditomorpha</taxon>
        <taxon>Strongyloidea</taxon>
        <taxon>Strongylidae</taxon>
        <taxon>Cylicocyclus</taxon>
    </lineage>
</organism>
<proteinExistence type="predicted"/>
<name>A0AA36H1E2_CYLNA</name>
<protein>
    <submittedName>
        <fullName evidence="2">Uncharacterized protein</fullName>
    </submittedName>
</protein>
<evidence type="ECO:0000313" key="3">
    <source>
        <dbReference type="Proteomes" id="UP001176961"/>
    </source>
</evidence>
<reference evidence="2" key="1">
    <citation type="submission" date="2023-07" db="EMBL/GenBank/DDBJ databases">
        <authorList>
            <consortium name="CYATHOMIX"/>
        </authorList>
    </citation>
    <scope>NUCLEOTIDE SEQUENCE</scope>
    <source>
        <strain evidence="2">N/A</strain>
    </source>
</reference>
<evidence type="ECO:0000313" key="2">
    <source>
        <dbReference type="EMBL" id="CAJ0602266.1"/>
    </source>
</evidence>
<gene>
    <name evidence="2" type="ORF">CYNAS_LOCUS14249</name>
</gene>
<keyword evidence="1" id="KW-0812">Transmembrane</keyword>
<feature type="transmembrane region" description="Helical" evidence="1">
    <location>
        <begin position="22"/>
        <end position="42"/>
    </location>
</feature>
<evidence type="ECO:0000256" key="1">
    <source>
        <dbReference type="SAM" id="Phobius"/>
    </source>
</evidence>
<dbReference type="AlphaFoldDB" id="A0AA36H1E2"/>
<feature type="transmembrane region" description="Helical" evidence="1">
    <location>
        <begin position="48"/>
        <end position="70"/>
    </location>
</feature>
<dbReference type="Proteomes" id="UP001176961">
    <property type="component" value="Unassembled WGS sequence"/>
</dbReference>